<dbReference type="EMBL" id="QWIV01000014">
    <property type="protein sequence ID" value="RMZ58896.1"/>
    <property type="molecule type" value="Genomic_DNA"/>
</dbReference>
<dbReference type="SUPFAM" id="SSF53474">
    <property type="entry name" value="alpha/beta-Hydrolases"/>
    <property type="match status" value="1"/>
</dbReference>
<dbReference type="InterPro" id="IPR050261">
    <property type="entry name" value="FrsA_esterase"/>
</dbReference>
<dbReference type="PANTHER" id="PTHR22946">
    <property type="entry name" value="DIENELACTONE HYDROLASE DOMAIN-CONTAINING PROTEIN-RELATED"/>
    <property type="match status" value="1"/>
</dbReference>
<dbReference type="Gene3D" id="3.40.50.1820">
    <property type="entry name" value="alpha/beta hydrolase"/>
    <property type="match status" value="1"/>
</dbReference>
<gene>
    <name evidence="3" type="ORF">D1632_15105</name>
</gene>
<organism evidence="3 4">
    <name type="scientific">Chryseobacterium nematophagum</name>
    <dbReference type="NCBI Taxonomy" id="2305228"/>
    <lineage>
        <taxon>Bacteria</taxon>
        <taxon>Pseudomonadati</taxon>
        <taxon>Bacteroidota</taxon>
        <taxon>Flavobacteriia</taxon>
        <taxon>Flavobacteriales</taxon>
        <taxon>Weeksellaceae</taxon>
        <taxon>Chryseobacterium group</taxon>
        <taxon>Chryseobacterium</taxon>
    </lineage>
</organism>
<dbReference type="Pfam" id="PF00326">
    <property type="entry name" value="Peptidase_S9"/>
    <property type="match status" value="1"/>
</dbReference>
<dbReference type="GO" id="GO:0052689">
    <property type="term" value="F:carboxylic ester hydrolase activity"/>
    <property type="evidence" value="ECO:0007669"/>
    <property type="project" value="UniProtKB-ARBA"/>
</dbReference>
<dbReference type="PANTHER" id="PTHR22946:SF9">
    <property type="entry name" value="POLYKETIDE TRANSFERASE AF380"/>
    <property type="match status" value="1"/>
</dbReference>
<proteinExistence type="predicted"/>
<comment type="caution">
    <text evidence="3">The sequence shown here is derived from an EMBL/GenBank/DDBJ whole genome shotgun (WGS) entry which is preliminary data.</text>
</comment>
<dbReference type="RefSeq" id="WP_122548043.1">
    <property type="nucleotide sequence ID" value="NZ_QWIV01000014.1"/>
</dbReference>
<accession>A0A3M7LBQ2</accession>
<reference evidence="3 4" key="1">
    <citation type="submission" date="2018-08" db="EMBL/GenBank/DDBJ databases">
        <title>Chryseobacterium nematophagum: a novel matrix digesting pathogen of nematodes.</title>
        <authorList>
            <person name="Page A."/>
            <person name="Roberts M."/>
            <person name="Felix M.-A."/>
            <person name="Weir W."/>
        </authorList>
    </citation>
    <scope>NUCLEOTIDE SEQUENCE [LARGE SCALE GENOMIC DNA]</scope>
    <source>
        <strain evidence="3 4">JUb275</strain>
    </source>
</reference>
<evidence type="ECO:0000313" key="3">
    <source>
        <dbReference type="EMBL" id="RMZ58896.1"/>
    </source>
</evidence>
<protein>
    <submittedName>
        <fullName evidence="3">Alpha/beta fold hydrolase</fullName>
    </submittedName>
</protein>
<dbReference type="InterPro" id="IPR001375">
    <property type="entry name" value="Peptidase_S9_cat"/>
</dbReference>
<keyword evidence="4" id="KW-1185">Reference proteome</keyword>
<dbReference type="AlphaFoldDB" id="A0A3M7LBQ2"/>
<dbReference type="GO" id="GO:0008236">
    <property type="term" value="F:serine-type peptidase activity"/>
    <property type="evidence" value="ECO:0007669"/>
    <property type="project" value="InterPro"/>
</dbReference>
<evidence type="ECO:0000256" key="1">
    <source>
        <dbReference type="ARBA" id="ARBA00022801"/>
    </source>
</evidence>
<evidence type="ECO:0000313" key="4">
    <source>
        <dbReference type="Proteomes" id="UP000267524"/>
    </source>
</evidence>
<evidence type="ECO:0000259" key="2">
    <source>
        <dbReference type="Pfam" id="PF00326"/>
    </source>
</evidence>
<feature type="domain" description="Peptidase S9 prolyl oligopeptidase catalytic" evidence="2">
    <location>
        <begin position="87"/>
        <end position="230"/>
    </location>
</feature>
<name>A0A3M7LBQ2_9FLAO</name>
<sequence>MNITKRQNIIISNSETRSFLADAFYPETDKKLPLIIFVHGYKGYKDWGAWDLMAERFAEKGFYFVKFNFSHNGTTVNDPHNFADLEAFGNNNYSKELSDVSAVIDYFIGDPKVDNQQIIVLGHSRGGGIAVIQAYEDERINGLITLASVDTLDRFPKGEAFERWKEKGVYYVLNGRTKQEMPHFYQFYEDYEKNSHRFDIERAAEMAKVHFLIIHGTHDESVHVNNAEHLHLLHPYSELFLVENADHTFGAKEPWENDQLPKALDHVVEKCIEFIKVKMIKE</sequence>
<dbReference type="Proteomes" id="UP000267524">
    <property type="component" value="Unassembled WGS sequence"/>
</dbReference>
<dbReference type="InterPro" id="IPR029058">
    <property type="entry name" value="AB_hydrolase_fold"/>
</dbReference>
<dbReference type="GO" id="GO:0006508">
    <property type="term" value="P:proteolysis"/>
    <property type="evidence" value="ECO:0007669"/>
    <property type="project" value="InterPro"/>
</dbReference>
<keyword evidence="1 3" id="KW-0378">Hydrolase</keyword>